<dbReference type="RefSeq" id="XP_007511215.1">
    <property type="nucleotide sequence ID" value="XM_007511153.1"/>
</dbReference>
<feature type="compositionally biased region" description="Low complexity" evidence="1">
    <location>
        <begin position="57"/>
        <end position="78"/>
    </location>
</feature>
<protein>
    <submittedName>
        <fullName evidence="2">Uncharacterized protein</fullName>
    </submittedName>
</protein>
<accession>K8F3Y0</accession>
<feature type="region of interest" description="Disordered" evidence="1">
    <location>
        <begin position="582"/>
        <end position="705"/>
    </location>
</feature>
<dbReference type="PANTHER" id="PTHR46007:SF8">
    <property type="entry name" value="C2H2-TYPE DOMAIN-CONTAINING PROTEIN"/>
    <property type="match status" value="1"/>
</dbReference>
<feature type="compositionally biased region" description="Acidic residues" evidence="1">
    <location>
        <begin position="254"/>
        <end position="267"/>
    </location>
</feature>
<feature type="compositionally biased region" description="Pro residues" evidence="1">
    <location>
        <begin position="582"/>
        <end position="595"/>
    </location>
</feature>
<feature type="compositionally biased region" description="Basic and acidic residues" evidence="1">
    <location>
        <begin position="202"/>
        <end position="212"/>
    </location>
</feature>
<gene>
    <name evidence="2" type="ORF">Bathy09g00420</name>
</gene>
<reference evidence="2 3" key="1">
    <citation type="submission" date="2011-10" db="EMBL/GenBank/DDBJ databases">
        <authorList>
            <person name="Genoscope - CEA"/>
        </authorList>
    </citation>
    <scope>NUCLEOTIDE SEQUENCE [LARGE SCALE GENOMIC DNA]</scope>
    <source>
        <strain evidence="2 3">RCC 1105</strain>
    </source>
</reference>
<feature type="compositionally biased region" description="Low complexity" evidence="1">
    <location>
        <begin position="31"/>
        <end position="41"/>
    </location>
</feature>
<dbReference type="GeneID" id="19013549"/>
<feature type="compositionally biased region" description="Low complexity" evidence="1">
    <location>
        <begin position="286"/>
        <end position="299"/>
    </location>
</feature>
<feature type="compositionally biased region" description="Basic and acidic residues" evidence="1">
    <location>
        <begin position="631"/>
        <end position="643"/>
    </location>
</feature>
<feature type="compositionally biased region" description="Basic and acidic residues" evidence="1">
    <location>
        <begin position="319"/>
        <end position="345"/>
    </location>
</feature>
<dbReference type="GO" id="GO:0003713">
    <property type="term" value="F:transcription coactivator activity"/>
    <property type="evidence" value="ECO:0007669"/>
    <property type="project" value="TreeGrafter"/>
</dbReference>
<feature type="compositionally biased region" description="Low complexity" evidence="1">
    <location>
        <begin position="1237"/>
        <end position="1246"/>
    </location>
</feature>
<feature type="compositionally biased region" description="Basic and acidic residues" evidence="1">
    <location>
        <begin position="1288"/>
        <end position="1304"/>
    </location>
</feature>
<feature type="compositionally biased region" description="Basic and acidic residues" evidence="1">
    <location>
        <begin position="42"/>
        <end position="51"/>
    </location>
</feature>
<sequence length="1304" mass="146889">MSNSTSVVAGTVIVEIVDDGSSFRGGGGGQNNNSNTHANTTNDERNYEKRETRVRRSSSGPSSTSLPTTTNNNNAQTRRATRVVQNATVFVNETVEQFLERCLDRRKSRDKEDLINATTKTTISSTFGTGGGKRNVSVPQLFWSSCPLSVHERLDKLESTKPWQLNLKKGDSRLTLRVKDFQEWTVSVKRMTSAKNPLVVPRAEEKEKEKGGDTGGVEEENAGEEKLVVSSLKKEDANTKKKKKKKKSKKSEEKEEDVVMVGEEEIAAENVVKEEDKEEEKRREMQQQQEQQEQNQGQVALPHEEAQKRIGGNGSFVLNKEEEEKGQKNKKSDGENDEEDKNKEEKEEEEDEKTRSALTTTAIHEKKEPESGEKRPRAAAEDEGDDEEARARERLLGNAEDDKAKDKNDDEDDDENLNEMQKLQKDAMAVYNARVGKRGGETKLTSLLEAQEREELSRKYRETIENVLKSCKGRKKTVEEHANTDRPPARMNAKKSSGDQSVYNNNNNNNNKNYFNYGATKSPAGQLEHYQTILKATQLLVQKERQKALVMKILQHAPRIPDTPSDFEALISGKDACLKYKPPPVPEFVPPPPPADAREHKHPYSNDDRGTKRMRNINDLNDSLPTMFSYDNKRAKSNADSRSRSAAKKRAALQSPEQLAKKQDFQRRQQQYFQLQQQQLHQQPKKLHASTRAYKERRPADKISPEFEKALMKKKQETQAMHSDIGAMDGLLKLAHAANVSNDTQRLQQQDWARANAMLKEELKRAKKAEEDRLQLQILQEEREREKRQTVSMSSNDGSMQINEDGMHENSARAYSEALEQARENPGAFLRRKEEEVKPKKTKRPTPPALYVQKLLEMQMQQKLAKLRNNNHVQAVKDGATRANADMMAVAASIPSPNYFGIDAAPVVKLPPPPVIHTLPTNVGNPNLSALDEQQRIEMLVQARVQQELMQHRAGLPSIITQVQQQLPPQQMPEQSQRAILQPQPQPHALQTTMRSFDTAQQNILQAGFQNDLPQSDGYSKQLENVSKNLGAPKQVAYTKAVSELADVNVKRARELGIKDDSSDEIPGSDVRINNIDSNVLPSDAPKKTVVDMEMVMKAIKRHAAQDGVFKQLRSIYDKNVAEFLRVKNGGVPAVTSTEKDSSVPPPVPITPAWTKTMMEAERAQQQQTEMLINLIKVQMKAAEEAPNEGDSVEALSRMLNALNQRQQQPPLINPFEGMTEEEIEEEEKQAVREVPPKTTKTAPVAPRVPAQPLIQRPTIVAKTVEAKTIEGDEEATTPPIQEPTQTVEERPFSDAENEKEKRD</sequence>
<feature type="compositionally biased region" description="Basic and acidic residues" evidence="1">
    <location>
        <begin position="693"/>
        <end position="705"/>
    </location>
</feature>
<feature type="compositionally biased region" description="Polar residues" evidence="1">
    <location>
        <begin position="790"/>
        <end position="802"/>
    </location>
</feature>
<dbReference type="PANTHER" id="PTHR46007">
    <property type="entry name" value="MEDIATOR OF RNA POLYMERASE II TRANSCRIPTION SUBUNIT 12"/>
    <property type="match status" value="1"/>
</dbReference>
<feature type="compositionally biased region" description="Basic and acidic residues" evidence="1">
    <location>
        <begin position="476"/>
        <end position="488"/>
    </location>
</feature>
<feature type="region of interest" description="Disordered" evidence="1">
    <location>
        <begin position="475"/>
        <end position="499"/>
    </location>
</feature>
<name>K8F3Y0_9CHLO</name>
<dbReference type="GO" id="GO:0016592">
    <property type="term" value="C:mediator complex"/>
    <property type="evidence" value="ECO:0007669"/>
    <property type="project" value="TreeGrafter"/>
</dbReference>
<feature type="compositionally biased region" description="Basic and acidic residues" evidence="1">
    <location>
        <begin position="363"/>
        <end position="380"/>
    </location>
</feature>
<feature type="compositionally biased region" description="Low complexity" evidence="1">
    <location>
        <begin position="668"/>
        <end position="682"/>
    </location>
</feature>
<evidence type="ECO:0000313" key="3">
    <source>
        <dbReference type="Proteomes" id="UP000198341"/>
    </source>
</evidence>
<feature type="compositionally biased region" description="Basic and acidic residues" evidence="1">
    <location>
        <begin position="596"/>
        <end position="611"/>
    </location>
</feature>
<feature type="compositionally biased region" description="Basic and acidic residues" evidence="1">
    <location>
        <begin position="389"/>
        <end position="408"/>
    </location>
</feature>
<feature type="compositionally biased region" description="Basic residues" evidence="1">
    <location>
        <begin position="240"/>
        <end position="249"/>
    </location>
</feature>
<dbReference type="GO" id="GO:0045944">
    <property type="term" value="P:positive regulation of transcription by RNA polymerase II"/>
    <property type="evidence" value="ECO:0007669"/>
    <property type="project" value="TreeGrafter"/>
</dbReference>
<organism evidence="2 3">
    <name type="scientific">Bathycoccus prasinos</name>
    <dbReference type="NCBI Taxonomy" id="41875"/>
    <lineage>
        <taxon>Eukaryota</taxon>
        <taxon>Viridiplantae</taxon>
        <taxon>Chlorophyta</taxon>
        <taxon>Mamiellophyceae</taxon>
        <taxon>Mamiellales</taxon>
        <taxon>Bathycoccaceae</taxon>
        <taxon>Bathycoccus</taxon>
    </lineage>
</organism>
<feature type="region of interest" description="Disordered" evidence="1">
    <location>
        <begin position="782"/>
        <end position="803"/>
    </location>
</feature>
<evidence type="ECO:0000256" key="1">
    <source>
        <dbReference type="SAM" id="MobiDB-lite"/>
    </source>
</evidence>
<proteinExistence type="predicted"/>
<feature type="region of interest" description="Disordered" evidence="1">
    <location>
        <begin position="197"/>
        <end position="425"/>
    </location>
</feature>
<dbReference type="KEGG" id="bpg:Bathy09g00420"/>
<feature type="region of interest" description="Disordered" evidence="1">
    <location>
        <begin position="1268"/>
        <end position="1304"/>
    </location>
</feature>
<feature type="region of interest" description="Disordered" evidence="1">
    <location>
        <begin position="1228"/>
        <end position="1254"/>
    </location>
</feature>
<dbReference type="Proteomes" id="UP000198341">
    <property type="component" value="Chromosome 9"/>
</dbReference>
<keyword evidence="3" id="KW-1185">Reference proteome</keyword>
<feature type="compositionally biased region" description="Basic and acidic residues" evidence="1">
    <location>
        <begin position="223"/>
        <end position="239"/>
    </location>
</feature>
<feature type="region of interest" description="Disordered" evidence="1">
    <location>
        <begin position="19"/>
        <end position="79"/>
    </location>
</feature>
<evidence type="ECO:0000313" key="2">
    <source>
        <dbReference type="EMBL" id="CCO66775.1"/>
    </source>
</evidence>
<dbReference type="EMBL" id="FO082270">
    <property type="protein sequence ID" value="CCO66775.1"/>
    <property type="molecule type" value="Genomic_DNA"/>
</dbReference>
<feature type="compositionally biased region" description="Basic and acidic residues" evidence="1">
    <location>
        <begin position="271"/>
        <end position="285"/>
    </location>
</feature>
<dbReference type="InterPro" id="IPR051647">
    <property type="entry name" value="Mediator_comp_sub12"/>
</dbReference>